<name>A0A4S3KRP5_9GAMM</name>
<evidence type="ECO:0000256" key="6">
    <source>
        <dbReference type="ARBA" id="ARBA00022691"/>
    </source>
</evidence>
<protein>
    <recommendedName>
        <fullName evidence="7">Protein-L-isoaspartate O-methyltransferase</fullName>
        <ecNumber evidence="7">2.1.1.77</ecNumber>
    </recommendedName>
    <alternativeName>
        <fullName evidence="7">L-isoaspartyl protein carboxyl methyltransferase</fullName>
    </alternativeName>
    <alternativeName>
        <fullName evidence="7">Protein L-isoaspartyl methyltransferase</fullName>
    </alternativeName>
    <alternativeName>
        <fullName evidence="7">Protein-beta-aspartate methyltransferase</fullName>
        <shortName evidence="7">PIMT</shortName>
    </alternativeName>
</protein>
<keyword evidence="5 7" id="KW-0808">Transferase</keyword>
<evidence type="ECO:0000256" key="7">
    <source>
        <dbReference type="HAMAP-Rule" id="MF_00090"/>
    </source>
</evidence>
<evidence type="ECO:0000313" key="8">
    <source>
        <dbReference type="EMBL" id="TCT00689.1"/>
    </source>
</evidence>
<dbReference type="InterPro" id="IPR029063">
    <property type="entry name" value="SAM-dependent_MTases_sf"/>
</dbReference>
<dbReference type="AlphaFoldDB" id="A0A4S3KRP5"/>
<evidence type="ECO:0000256" key="2">
    <source>
        <dbReference type="ARBA" id="ARBA00005369"/>
    </source>
</evidence>
<dbReference type="CDD" id="cd02440">
    <property type="entry name" value="AdoMet_MTases"/>
    <property type="match status" value="1"/>
</dbReference>
<dbReference type="PANTHER" id="PTHR11579:SF0">
    <property type="entry name" value="PROTEIN-L-ISOASPARTATE(D-ASPARTATE) O-METHYLTRANSFERASE"/>
    <property type="match status" value="1"/>
</dbReference>
<evidence type="ECO:0000256" key="3">
    <source>
        <dbReference type="ARBA" id="ARBA00022490"/>
    </source>
</evidence>
<dbReference type="Pfam" id="PF01135">
    <property type="entry name" value="PCMT"/>
    <property type="match status" value="1"/>
</dbReference>
<dbReference type="GO" id="GO:0005737">
    <property type="term" value="C:cytoplasm"/>
    <property type="evidence" value="ECO:0007669"/>
    <property type="project" value="UniProtKB-SubCell"/>
</dbReference>
<dbReference type="GO" id="GO:0030091">
    <property type="term" value="P:protein repair"/>
    <property type="evidence" value="ECO:0007669"/>
    <property type="project" value="UniProtKB-UniRule"/>
</dbReference>
<evidence type="ECO:0000256" key="5">
    <source>
        <dbReference type="ARBA" id="ARBA00022679"/>
    </source>
</evidence>
<dbReference type="SUPFAM" id="SSF53335">
    <property type="entry name" value="S-adenosyl-L-methionine-dependent methyltransferases"/>
    <property type="match status" value="1"/>
</dbReference>
<proteinExistence type="inferred from homology"/>
<dbReference type="OrthoDB" id="9810066at2"/>
<dbReference type="GO" id="GO:0032259">
    <property type="term" value="P:methylation"/>
    <property type="evidence" value="ECO:0007669"/>
    <property type="project" value="UniProtKB-KW"/>
</dbReference>
<dbReference type="Gene3D" id="3.40.50.150">
    <property type="entry name" value="Vaccinia Virus protein VP39"/>
    <property type="match status" value="1"/>
</dbReference>
<keyword evidence="3 7" id="KW-0963">Cytoplasm</keyword>
<dbReference type="EMBL" id="SMAF01000002">
    <property type="protein sequence ID" value="TCT00689.1"/>
    <property type="molecule type" value="Genomic_DNA"/>
</dbReference>
<dbReference type="Proteomes" id="UP000294599">
    <property type="component" value="Unassembled WGS sequence"/>
</dbReference>
<dbReference type="RefSeq" id="WP_123520815.1">
    <property type="nucleotide sequence ID" value="NZ_JBHLWF010000013.1"/>
</dbReference>
<gene>
    <name evidence="7" type="primary">pcm</name>
    <name evidence="8" type="ORF">EDC25_10253</name>
</gene>
<comment type="catalytic activity">
    <reaction evidence="7">
        <text>[protein]-L-isoaspartate + S-adenosyl-L-methionine = [protein]-L-isoaspartate alpha-methyl ester + S-adenosyl-L-homocysteine</text>
        <dbReference type="Rhea" id="RHEA:12705"/>
        <dbReference type="Rhea" id="RHEA-COMP:12143"/>
        <dbReference type="Rhea" id="RHEA-COMP:12144"/>
        <dbReference type="ChEBI" id="CHEBI:57856"/>
        <dbReference type="ChEBI" id="CHEBI:59789"/>
        <dbReference type="ChEBI" id="CHEBI:90596"/>
        <dbReference type="ChEBI" id="CHEBI:90598"/>
        <dbReference type="EC" id="2.1.1.77"/>
    </reaction>
</comment>
<comment type="caution">
    <text evidence="8">The sequence shown here is derived from an EMBL/GenBank/DDBJ whole genome shotgun (WGS) entry which is preliminary data.</text>
</comment>
<dbReference type="FunFam" id="3.40.50.150:FF:000010">
    <property type="entry name" value="Protein-L-isoaspartate O-methyltransferase"/>
    <property type="match status" value="1"/>
</dbReference>
<dbReference type="PANTHER" id="PTHR11579">
    <property type="entry name" value="PROTEIN-L-ISOASPARTATE O-METHYLTRANSFERASE"/>
    <property type="match status" value="1"/>
</dbReference>
<dbReference type="InterPro" id="IPR000682">
    <property type="entry name" value="PCMT"/>
</dbReference>
<reference evidence="8 9" key="1">
    <citation type="submission" date="2019-03" db="EMBL/GenBank/DDBJ databases">
        <title>Genomic Encyclopedia of Type Strains, Phase IV (KMG-IV): sequencing the most valuable type-strain genomes for metagenomic binning, comparative biology and taxonomic classification.</title>
        <authorList>
            <person name="Goeker M."/>
        </authorList>
    </citation>
    <scope>NUCLEOTIDE SEQUENCE [LARGE SCALE GENOMIC DNA]</scope>
    <source>
        <strain evidence="8 9">DSM 21944</strain>
    </source>
</reference>
<dbReference type="NCBIfam" id="TIGR00080">
    <property type="entry name" value="pimt"/>
    <property type="match status" value="1"/>
</dbReference>
<comment type="similarity">
    <text evidence="2 7">Belongs to the methyltransferase superfamily. L-isoaspartyl/D-aspartyl protein methyltransferase family.</text>
</comment>
<comment type="subcellular location">
    <subcellularLocation>
        <location evidence="1 7">Cytoplasm</location>
    </subcellularLocation>
</comment>
<evidence type="ECO:0000313" key="9">
    <source>
        <dbReference type="Proteomes" id="UP000294599"/>
    </source>
</evidence>
<sequence length="226" mass="24701">MSLTLRPRLDDHGLGLTGQRARDRLIQRLQAEGIRDPRVLEVMRMVPRHLFVDEAIAGRAYEDNALPIGSGQTISQPYIVAKMTESLIEPGIPARALEIGTGSGYQAAVLAALGIEVFTIERMEPLLRQARRRFRQLGLEGVRSRHDDGRLGWPDASPFPAIMVTAAASRVEPAWLEQLAEGGLMLAPVGEAGGVQRLRRIQRVQGEFVDTDLGAVSFVPVLPGIV</sequence>
<dbReference type="NCBIfam" id="NF001453">
    <property type="entry name" value="PRK00312.1"/>
    <property type="match status" value="1"/>
</dbReference>
<dbReference type="EC" id="2.1.1.77" evidence="7"/>
<keyword evidence="9" id="KW-1185">Reference proteome</keyword>
<organism evidence="8 9">
    <name type="scientific">Pseudofulvimonas gallinarii</name>
    <dbReference type="NCBI Taxonomy" id="634155"/>
    <lineage>
        <taxon>Bacteria</taxon>
        <taxon>Pseudomonadati</taxon>
        <taxon>Pseudomonadota</taxon>
        <taxon>Gammaproteobacteria</taxon>
        <taxon>Lysobacterales</taxon>
        <taxon>Rhodanobacteraceae</taxon>
        <taxon>Pseudofulvimonas</taxon>
    </lineage>
</organism>
<dbReference type="HAMAP" id="MF_00090">
    <property type="entry name" value="PIMT"/>
    <property type="match status" value="1"/>
</dbReference>
<keyword evidence="4 7" id="KW-0489">Methyltransferase</keyword>
<accession>A0A4S3KRP5</accession>
<evidence type="ECO:0000256" key="4">
    <source>
        <dbReference type="ARBA" id="ARBA00022603"/>
    </source>
</evidence>
<evidence type="ECO:0000256" key="1">
    <source>
        <dbReference type="ARBA" id="ARBA00004496"/>
    </source>
</evidence>
<keyword evidence="6 7" id="KW-0949">S-adenosyl-L-methionine</keyword>
<dbReference type="GO" id="GO:0004719">
    <property type="term" value="F:protein-L-isoaspartate (D-aspartate) O-methyltransferase activity"/>
    <property type="evidence" value="ECO:0007669"/>
    <property type="project" value="UniProtKB-UniRule"/>
</dbReference>
<feature type="active site" evidence="7">
    <location>
        <position position="75"/>
    </location>
</feature>
<comment type="function">
    <text evidence="7">Catalyzes the methyl esterification of L-isoaspartyl residues in peptides and proteins that result from spontaneous decomposition of normal L-aspartyl and L-asparaginyl residues. It plays a role in the repair and/or degradation of damaged proteins.</text>
</comment>